<evidence type="ECO:0000313" key="4">
    <source>
        <dbReference type="Proteomes" id="UP000193928"/>
    </source>
</evidence>
<name>A0A1X1VLL2_MYCGO</name>
<dbReference type="InterPro" id="IPR024455">
    <property type="entry name" value="Phage_capsid"/>
</dbReference>
<organism evidence="3 4">
    <name type="scientific">Mycobacterium gordonae</name>
    <dbReference type="NCBI Taxonomy" id="1778"/>
    <lineage>
        <taxon>Bacteria</taxon>
        <taxon>Bacillati</taxon>
        <taxon>Actinomycetota</taxon>
        <taxon>Actinomycetes</taxon>
        <taxon>Mycobacteriales</taxon>
        <taxon>Mycobacteriaceae</taxon>
        <taxon>Mycobacterium</taxon>
    </lineage>
</organism>
<dbReference type="InterPro" id="IPR054612">
    <property type="entry name" value="Phage_capsid-like_C"/>
</dbReference>
<dbReference type="RefSeq" id="WP_069435163.1">
    <property type="nucleotide sequence ID" value="NZ_JACKSU010000132.1"/>
</dbReference>
<dbReference type="AlphaFoldDB" id="A0A1X1VLL2"/>
<evidence type="ECO:0000259" key="2">
    <source>
        <dbReference type="Pfam" id="PF05065"/>
    </source>
</evidence>
<reference evidence="3 4" key="1">
    <citation type="submission" date="2016-01" db="EMBL/GenBank/DDBJ databases">
        <title>The new phylogeny of the genus Mycobacterium.</title>
        <authorList>
            <person name="Tarcisio F."/>
            <person name="Conor M."/>
            <person name="Antonella G."/>
            <person name="Elisabetta G."/>
            <person name="Giulia F.S."/>
            <person name="Sara T."/>
            <person name="Anna F."/>
            <person name="Clotilde B."/>
            <person name="Roberto B."/>
            <person name="Veronica D.S."/>
            <person name="Fabio R."/>
            <person name="Monica P."/>
            <person name="Olivier J."/>
            <person name="Enrico T."/>
            <person name="Nicola S."/>
        </authorList>
    </citation>
    <scope>NUCLEOTIDE SEQUENCE [LARGE SCALE GENOMIC DNA]</scope>
    <source>
        <strain evidence="3 4">DSM 44160</strain>
    </source>
</reference>
<comment type="caution">
    <text evidence="3">The sequence shown here is derived from an EMBL/GenBank/DDBJ whole genome shotgun (WGS) entry which is preliminary data.</text>
</comment>
<protein>
    <submittedName>
        <fullName evidence="3">Capsid protein</fullName>
    </submittedName>
</protein>
<sequence length="282" mass="29555">MTLTTVNSGGILRPEDVGDLIVRPVARASVAFQVSTFVQTASKEYRLPIVAADPSASFVAEGAEIPITDQDVDEVIVEPKKVAGLSVCSRELANDSSPEATQTIGDGLARDIAKKVDAAYFGNTTANGPAGLRALSGVTEVDATGPISDLDVFAEALAESENVGGTITSFVASPTVSLALAQLKQYSAAGSNLPLLQPDPTQPTRRLIQGVPLVISPAVGNDVIWAVSQQFSYIILREDVEVVADSSAFFTSDRIAVRATMRVSWGFPHPASIVKIVLSESS</sequence>
<dbReference type="Gene3D" id="3.30.2320.10">
    <property type="entry name" value="hypothetical protein PF0899 domain"/>
    <property type="match status" value="1"/>
</dbReference>
<gene>
    <name evidence="3" type="ORF">AWC08_06060</name>
</gene>
<proteinExistence type="predicted"/>
<keyword evidence="4" id="KW-1185">Reference proteome</keyword>
<dbReference type="Gene3D" id="3.30.2400.10">
    <property type="entry name" value="Major capsid protein gp5"/>
    <property type="match status" value="1"/>
</dbReference>
<dbReference type="SUPFAM" id="SSF56563">
    <property type="entry name" value="Major capsid protein gp5"/>
    <property type="match status" value="1"/>
</dbReference>
<evidence type="ECO:0000313" key="3">
    <source>
        <dbReference type="EMBL" id="ORV69869.1"/>
    </source>
</evidence>
<dbReference type="EMBL" id="LQOY01000230">
    <property type="protein sequence ID" value="ORV69869.1"/>
    <property type="molecule type" value="Genomic_DNA"/>
</dbReference>
<feature type="domain" description="Phage capsid-like C-terminal" evidence="2">
    <location>
        <begin position="9"/>
        <end position="277"/>
    </location>
</feature>
<evidence type="ECO:0000256" key="1">
    <source>
        <dbReference type="ARBA" id="ARBA00004328"/>
    </source>
</evidence>
<dbReference type="Pfam" id="PF05065">
    <property type="entry name" value="Phage_capsid"/>
    <property type="match status" value="1"/>
</dbReference>
<dbReference type="NCBIfam" id="TIGR01554">
    <property type="entry name" value="major_cap_HK97"/>
    <property type="match status" value="1"/>
</dbReference>
<dbReference type="Proteomes" id="UP000193928">
    <property type="component" value="Unassembled WGS sequence"/>
</dbReference>
<comment type="subcellular location">
    <subcellularLocation>
        <location evidence="1">Virion</location>
    </subcellularLocation>
</comment>
<accession>A0A1X1VLL2</accession>